<feature type="transmembrane region" description="Helical" evidence="11">
    <location>
        <begin position="557"/>
        <end position="579"/>
    </location>
</feature>
<feature type="transmembrane region" description="Helical" evidence="11">
    <location>
        <begin position="516"/>
        <end position="537"/>
    </location>
</feature>
<evidence type="ECO:0000256" key="11">
    <source>
        <dbReference type="SAM" id="Phobius"/>
    </source>
</evidence>
<dbReference type="PROSITE" id="PS00610">
    <property type="entry name" value="NA_NEUROTRAN_SYMP_1"/>
    <property type="match status" value="1"/>
</dbReference>
<dbReference type="Proteomes" id="UP000015104">
    <property type="component" value="Unassembled WGS sequence"/>
</dbReference>
<evidence type="ECO:0000256" key="7">
    <source>
        <dbReference type="ARBA" id="ARBA00023136"/>
    </source>
</evidence>
<evidence type="ECO:0000313" key="12">
    <source>
        <dbReference type="EnsemblMetazoa" id="tetur10g04880.1"/>
    </source>
</evidence>
<evidence type="ECO:0000256" key="3">
    <source>
        <dbReference type="ARBA" id="ARBA00022448"/>
    </source>
</evidence>
<reference evidence="12" key="2">
    <citation type="submission" date="2015-06" db="UniProtKB">
        <authorList>
            <consortium name="EnsemblMetazoa"/>
        </authorList>
    </citation>
    <scope>IDENTIFICATION</scope>
</reference>
<feature type="transmembrane region" description="Helical" evidence="11">
    <location>
        <begin position="316"/>
        <end position="333"/>
    </location>
</feature>
<evidence type="ECO:0000256" key="6">
    <source>
        <dbReference type="ARBA" id="ARBA00022989"/>
    </source>
</evidence>
<feature type="binding site" evidence="8">
    <location>
        <position position="74"/>
    </location>
    <ligand>
        <name>Na(+)</name>
        <dbReference type="ChEBI" id="CHEBI:29101"/>
        <label>1</label>
    </ligand>
</feature>
<keyword evidence="7 11" id="KW-0472">Membrane</keyword>
<dbReference type="GO" id="GO:0035725">
    <property type="term" value="P:sodium ion transmembrane transport"/>
    <property type="evidence" value="ECO:0007669"/>
    <property type="project" value="TreeGrafter"/>
</dbReference>
<keyword evidence="5 10" id="KW-0769">Symport</keyword>
<feature type="transmembrane region" description="Helical" evidence="11">
    <location>
        <begin position="407"/>
        <end position="433"/>
    </location>
</feature>
<dbReference type="PRINTS" id="PR00176">
    <property type="entry name" value="NANEUSMPORT"/>
</dbReference>
<keyword evidence="3 10" id="KW-0813">Transport</keyword>
<feature type="binding site" evidence="8">
    <location>
        <position position="419"/>
    </location>
    <ligand>
        <name>Na(+)</name>
        <dbReference type="ChEBI" id="CHEBI:29101"/>
        <label>1</label>
    </ligand>
</feature>
<feature type="transmembrane region" description="Helical" evidence="11">
    <location>
        <begin position="445"/>
        <end position="470"/>
    </location>
</feature>
<dbReference type="GO" id="GO:0006865">
    <property type="term" value="P:amino acid transport"/>
    <property type="evidence" value="ECO:0007669"/>
    <property type="project" value="TreeGrafter"/>
</dbReference>
<keyword evidence="8" id="KW-0915">Sodium</keyword>
<dbReference type="Pfam" id="PF00209">
    <property type="entry name" value="SNF"/>
    <property type="match status" value="1"/>
</dbReference>
<comment type="subcellular location">
    <subcellularLocation>
        <location evidence="1">Membrane</location>
        <topology evidence="1">Multi-pass membrane protein</topology>
    </subcellularLocation>
</comment>
<feature type="binding site" evidence="8">
    <location>
        <position position="420"/>
    </location>
    <ligand>
        <name>Na(+)</name>
        <dbReference type="ChEBI" id="CHEBI:29101"/>
        <label>1</label>
    </ligand>
</feature>
<keyword evidence="4 10" id="KW-0812">Transmembrane</keyword>
<feature type="binding site" evidence="8">
    <location>
        <position position="71"/>
    </location>
    <ligand>
        <name>Na(+)</name>
        <dbReference type="ChEBI" id="CHEBI:29101"/>
        <label>1</label>
    </ligand>
</feature>
<dbReference type="InterPro" id="IPR037272">
    <property type="entry name" value="SNS_sf"/>
</dbReference>
<feature type="transmembrane region" description="Helical" evidence="11">
    <location>
        <begin position="65"/>
        <end position="83"/>
    </location>
</feature>
<evidence type="ECO:0000256" key="1">
    <source>
        <dbReference type="ARBA" id="ARBA00004141"/>
    </source>
</evidence>
<proteinExistence type="inferred from homology"/>
<feature type="transmembrane region" description="Helical" evidence="11">
    <location>
        <begin position="476"/>
        <end position="495"/>
    </location>
</feature>
<feature type="binding site" evidence="8">
    <location>
        <position position="78"/>
    </location>
    <ligand>
        <name>Na(+)</name>
        <dbReference type="ChEBI" id="CHEBI:29101"/>
        <label>1</label>
    </ligand>
</feature>
<evidence type="ECO:0000256" key="4">
    <source>
        <dbReference type="ARBA" id="ARBA00022692"/>
    </source>
</evidence>
<evidence type="ECO:0000256" key="10">
    <source>
        <dbReference type="RuleBase" id="RU003732"/>
    </source>
</evidence>
<keyword evidence="8" id="KW-0479">Metal-binding</keyword>
<dbReference type="GO" id="GO:0015293">
    <property type="term" value="F:symporter activity"/>
    <property type="evidence" value="ECO:0007669"/>
    <property type="project" value="UniProtKB-KW"/>
</dbReference>
<dbReference type="eggNOG" id="KOG3659">
    <property type="taxonomic scope" value="Eukaryota"/>
</dbReference>
<dbReference type="EMBL" id="CAEY01000040">
    <property type="status" value="NOT_ANNOTATED_CDS"/>
    <property type="molecule type" value="Genomic_DNA"/>
</dbReference>
<keyword evidence="13" id="KW-1185">Reference proteome</keyword>
<sequence>MNLKKATKKLFSVSKLSSNTVRSQCFHRDDDQEIDCDTRHSGKLASLRIDPVENKREEWDKKIDFLFSIIGFAVDLANVWRFPYLCYKNGGGVFLIPYTLMLLFGALPLFFLELSLGQFAKSGPINVWDKMYPAAKGVGYCAVLISWYVSFYYNVIIGWTIYYIIVTLTSDLLPWQHCDNEWNTKGCFAVNNLINCKNCTNITSQNLSTSAQEFFEHKLLQIDASSGFSDLGALRPELVGCVFLTFILLYFSLFKGVKSSGKVVWVTATAPYVILTILLIRGVFLPGAGMGISYYLSPRLEKLQHPGVWTDAAVQVFYSIGVGFGVHLTYASFNKFNNNCYRDALLTACINSCTSFYSGFVIFIYLGYMAQGLQADISTVAKEGYGLVFQVYPEAISTLPLAKFWSILFFVMLVTLGLDSAMGGLEAVITGIIDEWKIKSISREVLTALVLTSSFLVSLINCTQGAGYTMVWFDSYAAAVSLLCSALFEALALVYGYGIDRFMLDIESMLGFRPSAFWLICWKYISPLFLVTIIILSVTKPEPITFLNYTFPYEANVLGWIFGLSSVFPIPLFGLFYLLKNCLFKRNEIGSREVSDREVIACV</sequence>
<feature type="transmembrane region" description="Helical" evidence="11">
    <location>
        <begin position="345"/>
        <end position="368"/>
    </location>
</feature>
<feature type="transmembrane region" description="Helical" evidence="11">
    <location>
        <begin position="233"/>
        <end position="251"/>
    </location>
</feature>
<feature type="transmembrane region" description="Helical" evidence="11">
    <location>
        <begin position="95"/>
        <end position="116"/>
    </location>
</feature>
<feature type="binding site" evidence="8">
    <location>
        <position position="319"/>
    </location>
    <ligand>
        <name>Na(+)</name>
        <dbReference type="ChEBI" id="CHEBI:29101"/>
        <label>1</label>
    </ligand>
</feature>
<name>T1KFZ1_TETUR</name>
<dbReference type="HOGENOM" id="CLU_006855_9_0_1"/>
<feature type="binding site" evidence="8">
    <location>
        <position position="73"/>
    </location>
    <ligand>
        <name>Na(+)</name>
        <dbReference type="ChEBI" id="CHEBI:29101"/>
        <label>1</label>
    </ligand>
</feature>
<dbReference type="GO" id="GO:0046872">
    <property type="term" value="F:metal ion binding"/>
    <property type="evidence" value="ECO:0007669"/>
    <property type="project" value="UniProtKB-KW"/>
</dbReference>
<feature type="binding site" evidence="8">
    <location>
        <position position="416"/>
    </location>
    <ligand>
        <name>Na(+)</name>
        <dbReference type="ChEBI" id="CHEBI:29101"/>
        <label>1</label>
    </ligand>
</feature>
<accession>T1KFZ1</accession>
<feature type="transmembrane region" description="Helical" evidence="11">
    <location>
        <begin position="137"/>
        <end position="165"/>
    </location>
</feature>
<organism evidence="12 13">
    <name type="scientific">Tetranychus urticae</name>
    <name type="common">Two-spotted spider mite</name>
    <dbReference type="NCBI Taxonomy" id="32264"/>
    <lineage>
        <taxon>Eukaryota</taxon>
        <taxon>Metazoa</taxon>
        <taxon>Ecdysozoa</taxon>
        <taxon>Arthropoda</taxon>
        <taxon>Chelicerata</taxon>
        <taxon>Arachnida</taxon>
        <taxon>Acari</taxon>
        <taxon>Acariformes</taxon>
        <taxon>Trombidiformes</taxon>
        <taxon>Prostigmata</taxon>
        <taxon>Eleutherengona</taxon>
        <taxon>Raphignathae</taxon>
        <taxon>Tetranychoidea</taxon>
        <taxon>Tetranychidae</taxon>
        <taxon>Tetranychus</taxon>
    </lineage>
</organism>
<dbReference type="SUPFAM" id="SSF161070">
    <property type="entry name" value="SNF-like"/>
    <property type="match status" value="1"/>
</dbReference>
<feature type="binding site" evidence="8">
    <location>
        <position position="351"/>
    </location>
    <ligand>
        <name>Na(+)</name>
        <dbReference type="ChEBI" id="CHEBI:29101"/>
        <label>1</label>
    </ligand>
</feature>
<dbReference type="EnsemblMetazoa" id="tetur10g04880.1">
    <property type="protein sequence ID" value="tetur10g04880.1"/>
    <property type="gene ID" value="tetur10g04880"/>
</dbReference>
<evidence type="ECO:0000313" key="13">
    <source>
        <dbReference type="Proteomes" id="UP000015104"/>
    </source>
</evidence>
<feature type="disulfide bond" evidence="9">
    <location>
        <begin position="178"/>
        <end position="187"/>
    </location>
</feature>
<dbReference type="PANTHER" id="PTHR11616:SF38">
    <property type="entry name" value="SODIUM-DEPENDENT DOPAMINE TRANSPORTER"/>
    <property type="match status" value="1"/>
</dbReference>
<keyword evidence="6 11" id="KW-1133">Transmembrane helix</keyword>
<evidence type="ECO:0000256" key="9">
    <source>
        <dbReference type="PIRSR" id="PIRSR600175-2"/>
    </source>
</evidence>
<dbReference type="NCBIfam" id="NF037979">
    <property type="entry name" value="Na_transp"/>
    <property type="match status" value="1"/>
</dbReference>
<feature type="transmembrane region" description="Helical" evidence="11">
    <location>
        <begin position="263"/>
        <end position="296"/>
    </location>
</feature>
<evidence type="ECO:0000256" key="5">
    <source>
        <dbReference type="ARBA" id="ARBA00022847"/>
    </source>
</evidence>
<dbReference type="PROSITE" id="PS50267">
    <property type="entry name" value="NA_NEUROTRAN_SYMP_3"/>
    <property type="match status" value="1"/>
</dbReference>
<evidence type="ECO:0000256" key="8">
    <source>
        <dbReference type="PIRSR" id="PIRSR600175-1"/>
    </source>
</evidence>
<evidence type="ECO:0000256" key="2">
    <source>
        <dbReference type="ARBA" id="ARBA00006459"/>
    </source>
</evidence>
<protein>
    <recommendedName>
        <fullName evidence="10">Transporter</fullName>
    </recommendedName>
</protein>
<keyword evidence="9" id="KW-1015">Disulfide bond</keyword>
<dbReference type="PANTHER" id="PTHR11616">
    <property type="entry name" value="SODIUM/CHLORIDE DEPENDENT TRANSPORTER"/>
    <property type="match status" value="1"/>
</dbReference>
<dbReference type="AlphaFoldDB" id="T1KFZ1"/>
<comment type="similarity">
    <text evidence="2 10">Belongs to the sodium:neurotransmitter symporter (SNF) (TC 2.A.22) family.</text>
</comment>
<dbReference type="GO" id="GO:0005886">
    <property type="term" value="C:plasma membrane"/>
    <property type="evidence" value="ECO:0007669"/>
    <property type="project" value="TreeGrafter"/>
</dbReference>
<dbReference type="InterPro" id="IPR000175">
    <property type="entry name" value="Na/ntran_symport"/>
</dbReference>
<reference evidence="13" key="1">
    <citation type="submission" date="2011-08" db="EMBL/GenBank/DDBJ databases">
        <authorList>
            <person name="Rombauts S."/>
        </authorList>
    </citation>
    <scope>NUCLEOTIDE SEQUENCE</scope>
    <source>
        <strain evidence="13">London</strain>
    </source>
</reference>